<dbReference type="InterPro" id="IPR011333">
    <property type="entry name" value="SKP1/BTB/POZ_sf"/>
</dbReference>
<gene>
    <name evidence="2" type="ORF">D9756_007029</name>
</gene>
<sequence length="459" mass="51492">MPPKTSLQAAIPEPNPLPRAEKFRGDVWCSNPPQVTSYITCPSSESPSLDSTTTYLSPICGFGWRFELDESFRYETPKSNPQVQELRGRTKLFFQPHMCSSMPLSNIDATVKIHYPDAEDALKLTSERSFSDIAIHASDSKTQEHDFGEYYGPPQYKGKVCVEVTIAFDPSDGLALPNSSSANTKKALRRTFDTPSFVDTKFYLFAAKVDASNSVFLENLLSQDTGFSNGAHCDILQEVPEEIAKLKVDTFDYESDSDLEDDRTVDKGKRKEGEAVPCEEEPSDSSSLGLGQKSTGDPTANGRAFAINGTAYKTWKTFLYYLYTNEVAFNELRSQQAQTKAQQYKSELEDDDSIRCSPKSMYRLADYVGIPGLKALALDGIWDGLHKSNIIAELFSSFTHRYQEVIELEVDYLMDNFTPQVARQLDDMLQMIVLGTKPHSFRVLAFAMRRLRGDSRELA</sequence>
<feature type="compositionally biased region" description="Polar residues" evidence="1">
    <location>
        <begin position="284"/>
        <end position="296"/>
    </location>
</feature>
<evidence type="ECO:0000313" key="2">
    <source>
        <dbReference type="EMBL" id="KAF5354208.1"/>
    </source>
</evidence>
<keyword evidence="3" id="KW-1185">Reference proteome</keyword>
<dbReference type="AlphaFoldDB" id="A0A8H5FZ99"/>
<reference evidence="2 3" key="1">
    <citation type="journal article" date="2020" name="ISME J.">
        <title>Uncovering the hidden diversity of litter-decomposition mechanisms in mushroom-forming fungi.</title>
        <authorList>
            <person name="Floudas D."/>
            <person name="Bentzer J."/>
            <person name="Ahren D."/>
            <person name="Johansson T."/>
            <person name="Persson P."/>
            <person name="Tunlid A."/>
        </authorList>
    </citation>
    <scope>NUCLEOTIDE SEQUENCE [LARGE SCALE GENOMIC DNA]</scope>
    <source>
        <strain evidence="2 3">CBS 146.42</strain>
    </source>
</reference>
<dbReference type="EMBL" id="JAACJO010000009">
    <property type="protein sequence ID" value="KAF5354208.1"/>
    <property type="molecule type" value="Genomic_DNA"/>
</dbReference>
<dbReference type="Gene3D" id="3.30.710.10">
    <property type="entry name" value="Potassium Channel Kv1.1, Chain A"/>
    <property type="match status" value="1"/>
</dbReference>
<evidence type="ECO:0000256" key="1">
    <source>
        <dbReference type="SAM" id="MobiDB-lite"/>
    </source>
</evidence>
<comment type="caution">
    <text evidence="2">The sequence shown here is derived from an EMBL/GenBank/DDBJ whole genome shotgun (WGS) entry which is preliminary data.</text>
</comment>
<dbReference type="Proteomes" id="UP000559027">
    <property type="component" value="Unassembled WGS sequence"/>
</dbReference>
<proteinExistence type="predicted"/>
<feature type="compositionally biased region" description="Basic and acidic residues" evidence="1">
    <location>
        <begin position="262"/>
        <end position="274"/>
    </location>
</feature>
<dbReference type="OrthoDB" id="6359816at2759"/>
<evidence type="ECO:0008006" key="4">
    <source>
        <dbReference type="Google" id="ProtNLM"/>
    </source>
</evidence>
<protein>
    <recommendedName>
        <fullName evidence="4">BTB domain-containing protein</fullName>
    </recommendedName>
</protein>
<name>A0A8H5FZ99_9AGAR</name>
<accession>A0A8H5FZ99</accession>
<organism evidence="2 3">
    <name type="scientific">Leucocoprinus leucothites</name>
    <dbReference type="NCBI Taxonomy" id="201217"/>
    <lineage>
        <taxon>Eukaryota</taxon>
        <taxon>Fungi</taxon>
        <taxon>Dikarya</taxon>
        <taxon>Basidiomycota</taxon>
        <taxon>Agaricomycotina</taxon>
        <taxon>Agaricomycetes</taxon>
        <taxon>Agaricomycetidae</taxon>
        <taxon>Agaricales</taxon>
        <taxon>Agaricineae</taxon>
        <taxon>Agaricaceae</taxon>
        <taxon>Leucocoprinus</taxon>
    </lineage>
</organism>
<evidence type="ECO:0000313" key="3">
    <source>
        <dbReference type="Proteomes" id="UP000559027"/>
    </source>
</evidence>
<feature type="region of interest" description="Disordered" evidence="1">
    <location>
        <begin position="257"/>
        <end position="296"/>
    </location>
</feature>